<dbReference type="AlphaFoldDB" id="A0A6I6DCK8"/>
<dbReference type="KEGG" id="salq:SYNTR_1801"/>
<name>A0A6I6DCK8_9FIRM</name>
<feature type="region of interest" description="Disordered" evidence="1">
    <location>
        <begin position="130"/>
        <end position="162"/>
    </location>
</feature>
<organism evidence="2 3">
    <name type="scientific">Candidatus Syntrophocurvum alkaliphilum</name>
    <dbReference type="NCBI Taxonomy" id="2293317"/>
    <lineage>
        <taxon>Bacteria</taxon>
        <taxon>Bacillati</taxon>
        <taxon>Bacillota</taxon>
        <taxon>Clostridia</taxon>
        <taxon>Eubacteriales</taxon>
        <taxon>Syntrophomonadaceae</taxon>
        <taxon>Candidatus Syntrophocurvum</taxon>
    </lineage>
</organism>
<reference evidence="3" key="1">
    <citation type="journal article" date="2019" name="Microbiology">
        <title>Complete Genome Sequence of an Uncultured Bacterium of the Candidate Phylum Bipolaricaulota.</title>
        <authorList>
            <person name="Kadnikov V.V."/>
            <person name="Mardanov A.V."/>
            <person name="Beletsky A.V."/>
            <person name="Frank Y.A."/>
            <person name="Karnachuk O.V."/>
            <person name="Ravin N.V."/>
        </authorList>
    </citation>
    <scope>NUCLEOTIDE SEQUENCE [LARGE SCALE GENOMIC DNA]</scope>
</reference>
<dbReference type="EMBL" id="CP046457">
    <property type="protein sequence ID" value="QGU00395.1"/>
    <property type="molecule type" value="Genomic_DNA"/>
</dbReference>
<gene>
    <name evidence="2" type="ORF">SYNTR_1801</name>
</gene>
<keyword evidence="3" id="KW-1185">Reference proteome</keyword>
<protein>
    <submittedName>
        <fullName evidence="2">Uncharacterized protein</fullName>
    </submittedName>
</protein>
<proteinExistence type="predicted"/>
<accession>A0A6I6DCK8</accession>
<dbReference type="Proteomes" id="UP000426444">
    <property type="component" value="Chromosome"/>
</dbReference>
<sequence>MGAKSNQQIKDMVNKCIENFRNQQNLYAKMLYYAKMQLEQTEATDVKEVEALLLKRTECLDEIIVLNQHNKILQDEIVDELNMSSFILSQLHEKLDSNQYEELKNIIAQTGDILREISIVDKENEKFIRSGLGTGASNAPKASNKQAKSAYNKSMNQNKEKN</sequence>
<evidence type="ECO:0000256" key="1">
    <source>
        <dbReference type="SAM" id="MobiDB-lite"/>
    </source>
</evidence>
<feature type="compositionally biased region" description="Polar residues" evidence="1">
    <location>
        <begin position="135"/>
        <end position="162"/>
    </location>
</feature>
<evidence type="ECO:0000313" key="3">
    <source>
        <dbReference type="Proteomes" id="UP000426444"/>
    </source>
</evidence>
<evidence type="ECO:0000313" key="2">
    <source>
        <dbReference type="EMBL" id="QGU00395.1"/>
    </source>
</evidence>